<feature type="compositionally biased region" description="Polar residues" evidence="7">
    <location>
        <begin position="453"/>
        <end position="463"/>
    </location>
</feature>
<keyword evidence="2" id="KW-0677">Repeat</keyword>
<keyword evidence="4" id="KW-0862">Zinc</keyword>
<feature type="region of interest" description="Disordered" evidence="7">
    <location>
        <begin position="356"/>
        <end position="441"/>
    </location>
</feature>
<dbReference type="AlphaFoldDB" id="A0A2G9QCY0"/>
<dbReference type="PANTHER" id="PTHR16515:SF52">
    <property type="entry name" value="GASTRULA ZINC FINGER PROTEIN XLCGF26.1"/>
    <property type="match status" value="1"/>
</dbReference>
<dbReference type="Pfam" id="PF00096">
    <property type="entry name" value="zf-C2H2"/>
    <property type="match status" value="3"/>
</dbReference>
<feature type="domain" description="C2H2-type" evidence="8">
    <location>
        <begin position="126"/>
        <end position="150"/>
    </location>
</feature>
<evidence type="ECO:0000256" key="2">
    <source>
        <dbReference type="ARBA" id="ARBA00022737"/>
    </source>
</evidence>
<feature type="compositionally biased region" description="Basic residues" evidence="7">
    <location>
        <begin position="367"/>
        <end position="379"/>
    </location>
</feature>
<dbReference type="EMBL" id="KZ059761">
    <property type="protein sequence ID" value="PIO13460.1"/>
    <property type="molecule type" value="Genomic_DNA"/>
</dbReference>
<dbReference type="OrthoDB" id="3437960at2759"/>
<dbReference type="InterPro" id="IPR013087">
    <property type="entry name" value="Znf_C2H2_type"/>
</dbReference>
<dbReference type="Proteomes" id="UP000228934">
    <property type="component" value="Unassembled WGS sequence"/>
</dbReference>
<dbReference type="GO" id="GO:0005634">
    <property type="term" value="C:nucleus"/>
    <property type="evidence" value="ECO:0007669"/>
    <property type="project" value="TreeGrafter"/>
</dbReference>
<dbReference type="InterPro" id="IPR050331">
    <property type="entry name" value="Zinc_finger"/>
</dbReference>
<evidence type="ECO:0000313" key="9">
    <source>
        <dbReference type="EMBL" id="PIO13460.1"/>
    </source>
</evidence>
<evidence type="ECO:0000313" key="10">
    <source>
        <dbReference type="Proteomes" id="UP000228934"/>
    </source>
</evidence>
<evidence type="ECO:0000256" key="7">
    <source>
        <dbReference type="SAM" id="MobiDB-lite"/>
    </source>
</evidence>
<reference evidence="10" key="1">
    <citation type="journal article" date="2017" name="Nat. Commun.">
        <title>The North American bullfrog draft genome provides insight into hormonal regulation of long noncoding RNA.</title>
        <authorList>
            <person name="Hammond S.A."/>
            <person name="Warren R.L."/>
            <person name="Vandervalk B.P."/>
            <person name="Kucuk E."/>
            <person name="Khan H."/>
            <person name="Gibb E.A."/>
            <person name="Pandoh P."/>
            <person name="Kirk H."/>
            <person name="Zhao Y."/>
            <person name="Jones M."/>
            <person name="Mungall A.J."/>
            <person name="Coope R."/>
            <person name="Pleasance S."/>
            <person name="Moore R.A."/>
            <person name="Holt R.A."/>
            <person name="Round J.M."/>
            <person name="Ohora S."/>
            <person name="Walle B.V."/>
            <person name="Veldhoen N."/>
            <person name="Helbing C.C."/>
            <person name="Birol I."/>
        </authorList>
    </citation>
    <scope>NUCLEOTIDE SEQUENCE [LARGE SCALE GENOMIC DNA]</scope>
</reference>
<dbReference type="GO" id="GO:0010468">
    <property type="term" value="P:regulation of gene expression"/>
    <property type="evidence" value="ECO:0007669"/>
    <property type="project" value="TreeGrafter"/>
</dbReference>
<feature type="coiled-coil region" evidence="6">
    <location>
        <begin position="239"/>
        <end position="266"/>
    </location>
</feature>
<feature type="region of interest" description="Disordered" evidence="7">
    <location>
        <begin position="1"/>
        <end position="65"/>
    </location>
</feature>
<feature type="non-terminal residue" evidence="9">
    <location>
        <position position="525"/>
    </location>
</feature>
<sequence length="525" mass="60764">GHNVRNTSEEHLIVSPEYKAEDNNIVQYSPGGNPVTPNIHPRPSQLGRSMDPSNPEESSNGSHTKTIGFYNTYTLIVPLSSNESSSLSYEVVQTEGWSLTCPICGKCFTEYRALFRHKQDHMSIIKQCGKCFTQKGNLLAHQKTHIRERPYSCLECGKSFTKKRTLLTHQKIHMRYLFEKKIKTWWDIVTFEQYLTAKLIPRRLRWEVPPNDGLMDDYSMKEWGDFFTSKGLELIDFLLSRKRRKMILLETQIAELKSSIESHKESEEFLRLSAELKNKLIKWDHETQNKKKKKYIRDADDFGKGIIYKWQTKSGDTSTNPSGFCPTTQEPPQTPLYNHQDEGIVHYDQFDYTSTQTPSLSNQFKTVHNKRGKNKKGRGTRRDVYESPFRQYPWNPPRINDDAYYHQDSHHQGNDRNWGPNDNRSNNHYFTNSSTPHIRGREFQSYGHPVHTQNRFAPLQSSGPRRGDFHRTQRGSGREAPSIPPNPGGGRNVAPPSTNLENGLRKRKLLEEGEEAGELKRVKPQ</sequence>
<dbReference type="GO" id="GO:0008270">
    <property type="term" value="F:zinc ion binding"/>
    <property type="evidence" value="ECO:0007669"/>
    <property type="project" value="UniProtKB-KW"/>
</dbReference>
<dbReference type="PROSITE" id="PS00028">
    <property type="entry name" value="ZINC_FINGER_C2H2_1"/>
    <property type="match status" value="2"/>
</dbReference>
<keyword evidence="1" id="KW-0479">Metal-binding</keyword>
<evidence type="ECO:0000256" key="3">
    <source>
        <dbReference type="ARBA" id="ARBA00022771"/>
    </source>
</evidence>
<dbReference type="Gene3D" id="3.30.160.60">
    <property type="entry name" value="Classic Zinc Finger"/>
    <property type="match status" value="2"/>
</dbReference>
<keyword evidence="3 5" id="KW-0863">Zinc-finger</keyword>
<evidence type="ECO:0000256" key="5">
    <source>
        <dbReference type="PROSITE-ProRule" id="PRU00042"/>
    </source>
</evidence>
<evidence type="ECO:0000256" key="6">
    <source>
        <dbReference type="SAM" id="Coils"/>
    </source>
</evidence>
<name>A0A2G9QCY0_AQUCT</name>
<protein>
    <recommendedName>
        <fullName evidence="8">C2H2-type domain-containing protein</fullName>
    </recommendedName>
</protein>
<evidence type="ECO:0000256" key="4">
    <source>
        <dbReference type="ARBA" id="ARBA00022833"/>
    </source>
</evidence>
<feature type="non-terminal residue" evidence="9">
    <location>
        <position position="1"/>
    </location>
</feature>
<gene>
    <name evidence="9" type="ORF">AB205_0035140</name>
</gene>
<dbReference type="PANTHER" id="PTHR16515">
    <property type="entry name" value="PR DOMAIN ZINC FINGER PROTEIN"/>
    <property type="match status" value="1"/>
</dbReference>
<dbReference type="FunFam" id="3.30.160.60:FF:000110">
    <property type="entry name" value="Zinc finger protein-like"/>
    <property type="match status" value="1"/>
</dbReference>
<dbReference type="PROSITE" id="PS50157">
    <property type="entry name" value="ZINC_FINGER_C2H2_2"/>
    <property type="match status" value="3"/>
</dbReference>
<accession>A0A2G9QCY0</accession>
<feature type="compositionally biased region" description="Polar residues" evidence="7">
    <location>
        <begin position="420"/>
        <end position="436"/>
    </location>
</feature>
<dbReference type="SUPFAM" id="SSF57667">
    <property type="entry name" value="beta-beta-alpha zinc fingers"/>
    <property type="match status" value="2"/>
</dbReference>
<dbReference type="FunFam" id="3.30.160.60:FF:000575">
    <property type="entry name" value="Zinc finger protein OZF"/>
    <property type="match status" value="1"/>
</dbReference>
<feature type="compositionally biased region" description="Polar residues" evidence="7">
    <location>
        <begin position="356"/>
        <end position="366"/>
    </location>
</feature>
<feature type="compositionally biased region" description="Basic and acidic residues" evidence="7">
    <location>
        <begin position="399"/>
        <end position="414"/>
    </location>
</feature>
<keyword evidence="10" id="KW-1185">Reference proteome</keyword>
<evidence type="ECO:0000259" key="8">
    <source>
        <dbReference type="PROSITE" id="PS50157"/>
    </source>
</evidence>
<evidence type="ECO:0000256" key="1">
    <source>
        <dbReference type="ARBA" id="ARBA00022723"/>
    </source>
</evidence>
<proteinExistence type="predicted"/>
<keyword evidence="6" id="KW-0175">Coiled coil</keyword>
<feature type="domain" description="C2H2-type" evidence="8">
    <location>
        <begin position="151"/>
        <end position="173"/>
    </location>
</feature>
<dbReference type="InterPro" id="IPR036236">
    <property type="entry name" value="Znf_C2H2_sf"/>
</dbReference>
<feature type="region of interest" description="Disordered" evidence="7">
    <location>
        <begin position="453"/>
        <end position="525"/>
    </location>
</feature>
<organism evidence="9 10">
    <name type="scientific">Aquarana catesbeiana</name>
    <name type="common">American bullfrog</name>
    <name type="synonym">Rana catesbeiana</name>
    <dbReference type="NCBI Taxonomy" id="8400"/>
    <lineage>
        <taxon>Eukaryota</taxon>
        <taxon>Metazoa</taxon>
        <taxon>Chordata</taxon>
        <taxon>Craniata</taxon>
        <taxon>Vertebrata</taxon>
        <taxon>Euteleostomi</taxon>
        <taxon>Amphibia</taxon>
        <taxon>Batrachia</taxon>
        <taxon>Anura</taxon>
        <taxon>Neobatrachia</taxon>
        <taxon>Ranoidea</taxon>
        <taxon>Ranidae</taxon>
        <taxon>Aquarana</taxon>
    </lineage>
</organism>
<feature type="compositionally biased region" description="Polar residues" evidence="7">
    <location>
        <begin position="51"/>
        <end position="65"/>
    </location>
</feature>
<dbReference type="SMART" id="SM00355">
    <property type="entry name" value="ZnF_C2H2"/>
    <property type="match status" value="3"/>
</dbReference>
<feature type="domain" description="C2H2-type" evidence="8">
    <location>
        <begin position="99"/>
        <end position="121"/>
    </location>
</feature>
<feature type="compositionally biased region" description="Basic and acidic residues" evidence="7">
    <location>
        <begin position="7"/>
        <end position="22"/>
    </location>
</feature>